<name>A0A1X6P1R5_PORUM</name>
<dbReference type="Proteomes" id="UP000218209">
    <property type="component" value="Unassembled WGS sequence"/>
</dbReference>
<organism evidence="2 3">
    <name type="scientific">Porphyra umbilicalis</name>
    <name type="common">Purple laver</name>
    <name type="synonym">Red alga</name>
    <dbReference type="NCBI Taxonomy" id="2786"/>
    <lineage>
        <taxon>Eukaryota</taxon>
        <taxon>Rhodophyta</taxon>
        <taxon>Bangiophyceae</taxon>
        <taxon>Bangiales</taxon>
        <taxon>Bangiaceae</taxon>
        <taxon>Porphyra</taxon>
    </lineage>
</organism>
<protein>
    <submittedName>
        <fullName evidence="2">Uncharacterized protein</fullName>
    </submittedName>
</protein>
<evidence type="ECO:0000256" key="1">
    <source>
        <dbReference type="SAM" id="MobiDB-lite"/>
    </source>
</evidence>
<evidence type="ECO:0000313" key="3">
    <source>
        <dbReference type="Proteomes" id="UP000218209"/>
    </source>
</evidence>
<evidence type="ECO:0000313" key="2">
    <source>
        <dbReference type="EMBL" id="OSX74814.1"/>
    </source>
</evidence>
<accession>A0A1X6P1R5</accession>
<keyword evidence="3" id="KW-1185">Reference proteome</keyword>
<dbReference type="EMBL" id="KV918929">
    <property type="protein sequence ID" value="OSX74814.1"/>
    <property type="molecule type" value="Genomic_DNA"/>
</dbReference>
<feature type="region of interest" description="Disordered" evidence="1">
    <location>
        <begin position="1"/>
        <end position="62"/>
    </location>
</feature>
<dbReference type="AlphaFoldDB" id="A0A1X6P1R5"/>
<feature type="region of interest" description="Disordered" evidence="1">
    <location>
        <begin position="318"/>
        <end position="342"/>
    </location>
</feature>
<proteinExistence type="predicted"/>
<gene>
    <name evidence="2" type="ORF">BU14_0266s0005</name>
</gene>
<sequence length="342" mass="35249">MAGVTVEDSTKDGTDRQAPGGALSRDGAVTGRGRGAYVSGASSLSETDAASTVTKPQATDPLRVQPGTLFDRIYLVTDVACSARHEWINAAAAAAGVTSPIEMFPVVNASGVDLRNPPLPVADIDASKTPTVSVADVALTVTHRALWQRVFDDKHERVLVLGDTWFPSRSLLTLMPELLAAVDAAVTKERPWHVLLLTRNVAPQGEVESAWTDGRGVATLDRTVTVVPKGGVESAAGGYILSASGANALLAGLTVHRALLGTALGDVPDTTVLSACDNAHFLPGCPENGVAAPASLVDVCAAPGAVLPAAAFPSHAESERVAEPMVLPPGAAEKALTPRARR</sequence>
<feature type="compositionally biased region" description="Polar residues" evidence="1">
    <location>
        <begin position="40"/>
        <end position="57"/>
    </location>
</feature>
<reference evidence="2 3" key="1">
    <citation type="submission" date="2017-03" db="EMBL/GenBank/DDBJ databases">
        <title>WGS assembly of Porphyra umbilicalis.</title>
        <authorList>
            <person name="Brawley S.H."/>
            <person name="Blouin N.A."/>
            <person name="Ficko-Blean E."/>
            <person name="Wheeler G.L."/>
            <person name="Lohr M."/>
            <person name="Goodson H.V."/>
            <person name="Jenkins J.W."/>
            <person name="Blaby-Haas C.E."/>
            <person name="Helliwell K.E."/>
            <person name="Chan C."/>
            <person name="Marriage T."/>
            <person name="Bhattacharya D."/>
            <person name="Klein A.S."/>
            <person name="Badis Y."/>
            <person name="Brodie J."/>
            <person name="Cao Y."/>
            <person name="Collen J."/>
            <person name="Dittami S.M."/>
            <person name="Gachon C.M."/>
            <person name="Green B.R."/>
            <person name="Karpowicz S."/>
            <person name="Kim J.W."/>
            <person name="Kudahl U."/>
            <person name="Lin S."/>
            <person name="Michel G."/>
            <person name="Mittag M."/>
            <person name="Olson B.J."/>
            <person name="Pangilinan J."/>
            <person name="Peng Y."/>
            <person name="Qiu H."/>
            <person name="Shu S."/>
            <person name="Singer J.T."/>
            <person name="Smith A.G."/>
            <person name="Sprecher B.N."/>
            <person name="Wagner V."/>
            <person name="Wang W."/>
            <person name="Wang Z.-Y."/>
            <person name="Yan J."/>
            <person name="Yarish C."/>
            <person name="Zoeuner-Riek S."/>
            <person name="Zhuang Y."/>
            <person name="Zou Y."/>
            <person name="Lindquist E.A."/>
            <person name="Grimwood J."/>
            <person name="Barry K."/>
            <person name="Rokhsar D.S."/>
            <person name="Schmutz J."/>
            <person name="Stiller J.W."/>
            <person name="Grossman A.R."/>
            <person name="Prochnik S.E."/>
        </authorList>
    </citation>
    <scope>NUCLEOTIDE SEQUENCE [LARGE SCALE GENOMIC DNA]</scope>
    <source>
        <strain evidence="2">4086291</strain>
    </source>
</reference>